<feature type="region of interest" description="Disordered" evidence="1">
    <location>
        <begin position="109"/>
        <end position="145"/>
    </location>
</feature>
<reference evidence="2" key="1">
    <citation type="journal article" date="2020" name="Cell">
        <title>Large-Scale Comparative Analyses of Tick Genomes Elucidate Their Genetic Diversity and Vector Capacities.</title>
        <authorList>
            <consortium name="Tick Genome and Microbiome Consortium (TIGMIC)"/>
            <person name="Jia N."/>
            <person name="Wang J."/>
            <person name="Shi W."/>
            <person name="Du L."/>
            <person name="Sun Y."/>
            <person name="Zhan W."/>
            <person name="Jiang J.F."/>
            <person name="Wang Q."/>
            <person name="Zhang B."/>
            <person name="Ji P."/>
            <person name="Bell-Sakyi L."/>
            <person name="Cui X.M."/>
            <person name="Yuan T.T."/>
            <person name="Jiang B.G."/>
            <person name="Yang W.F."/>
            <person name="Lam T.T."/>
            <person name="Chang Q.C."/>
            <person name="Ding S.J."/>
            <person name="Wang X.J."/>
            <person name="Zhu J.G."/>
            <person name="Ruan X.D."/>
            <person name="Zhao L."/>
            <person name="Wei J.T."/>
            <person name="Ye R.Z."/>
            <person name="Que T.C."/>
            <person name="Du C.H."/>
            <person name="Zhou Y.H."/>
            <person name="Cheng J.X."/>
            <person name="Dai P.F."/>
            <person name="Guo W.B."/>
            <person name="Han X.H."/>
            <person name="Huang E.J."/>
            <person name="Li L.F."/>
            <person name="Wei W."/>
            <person name="Gao Y.C."/>
            <person name="Liu J.Z."/>
            <person name="Shao H.Z."/>
            <person name="Wang X."/>
            <person name="Wang C.C."/>
            <person name="Yang T.C."/>
            <person name="Huo Q.B."/>
            <person name="Li W."/>
            <person name="Chen H.Y."/>
            <person name="Chen S.E."/>
            <person name="Zhou L.G."/>
            <person name="Ni X.B."/>
            <person name="Tian J.H."/>
            <person name="Sheng Y."/>
            <person name="Liu T."/>
            <person name="Pan Y.S."/>
            <person name="Xia L.Y."/>
            <person name="Li J."/>
            <person name="Zhao F."/>
            <person name="Cao W.C."/>
        </authorList>
    </citation>
    <scope>NUCLEOTIDE SEQUENCE</scope>
    <source>
        <strain evidence="2">Rsan-2018</strain>
    </source>
</reference>
<evidence type="ECO:0000313" key="2">
    <source>
        <dbReference type="EMBL" id="KAH7976230.1"/>
    </source>
</evidence>
<accession>A0A9D4QEC0</accession>
<keyword evidence="3" id="KW-1185">Reference proteome</keyword>
<feature type="compositionally biased region" description="Polar residues" evidence="1">
    <location>
        <begin position="376"/>
        <end position="389"/>
    </location>
</feature>
<gene>
    <name evidence="2" type="ORF">HPB52_010184</name>
</gene>
<protein>
    <submittedName>
        <fullName evidence="2">Uncharacterized protein</fullName>
    </submittedName>
</protein>
<dbReference type="AlphaFoldDB" id="A0A9D4QEC0"/>
<reference evidence="2" key="2">
    <citation type="submission" date="2021-09" db="EMBL/GenBank/DDBJ databases">
        <authorList>
            <person name="Jia N."/>
            <person name="Wang J."/>
            <person name="Shi W."/>
            <person name="Du L."/>
            <person name="Sun Y."/>
            <person name="Zhan W."/>
            <person name="Jiang J."/>
            <person name="Wang Q."/>
            <person name="Zhang B."/>
            <person name="Ji P."/>
            <person name="Sakyi L.B."/>
            <person name="Cui X."/>
            <person name="Yuan T."/>
            <person name="Jiang B."/>
            <person name="Yang W."/>
            <person name="Lam T.T.-Y."/>
            <person name="Chang Q."/>
            <person name="Ding S."/>
            <person name="Wang X."/>
            <person name="Zhu J."/>
            <person name="Ruan X."/>
            <person name="Zhao L."/>
            <person name="Wei J."/>
            <person name="Que T."/>
            <person name="Du C."/>
            <person name="Cheng J."/>
            <person name="Dai P."/>
            <person name="Han X."/>
            <person name="Huang E."/>
            <person name="Gao Y."/>
            <person name="Liu J."/>
            <person name="Shao H."/>
            <person name="Ye R."/>
            <person name="Li L."/>
            <person name="Wei W."/>
            <person name="Wang X."/>
            <person name="Wang C."/>
            <person name="Huo Q."/>
            <person name="Li W."/>
            <person name="Guo W."/>
            <person name="Chen H."/>
            <person name="Chen S."/>
            <person name="Zhou L."/>
            <person name="Zhou L."/>
            <person name="Ni X."/>
            <person name="Tian J."/>
            <person name="Zhou Y."/>
            <person name="Sheng Y."/>
            <person name="Liu T."/>
            <person name="Pan Y."/>
            <person name="Xia L."/>
            <person name="Li J."/>
            <person name="Zhao F."/>
            <person name="Cao W."/>
        </authorList>
    </citation>
    <scope>NUCLEOTIDE SEQUENCE</scope>
    <source>
        <strain evidence="2">Rsan-2018</strain>
        <tissue evidence="2">Larvae</tissue>
    </source>
</reference>
<proteinExistence type="predicted"/>
<feature type="compositionally biased region" description="Polar residues" evidence="1">
    <location>
        <begin position="397"/>
        <end position="410"/>
    </location>
</feature>
<dbReference type="EMBL" id="JABSTV010001246">
    <property type="protein sequence ID" value="KAH7976230.1"/>
    <property type="molecule type" value="Genomic_DNA"/>
</dbReference>
<comment type="caution">
    <text evidence="2">The sequence shown here is derived from an EMBL/GenBank/DDBJ whole genome shotgun (WGS) entry which is preliminary data.</text>
</comment>
<evidence type="ECO:0000256" key="1">
    <source>
        <dbReference type="SAM" id="MobiDB-lite"/>
    </source>
</evidence>
<feature type="region of interest" description="Disordered" evidence="1">
    <location>
        <begin position="372"/>
        <end position="472"/>
    </location>
</feature>
<sequence length="472" mass="51568">MPPLRYLVRLTGRSEPESPEPRATVADPNASSARPPLRLGMATGTLDAFETTTSSHGEPTPAENMNLTGPGSSTMDGRHDGIADTSRQNIEGRPRTDDDWHTVLMLRQTKQQARERKRGTDATASTSPTKPYERRRRTPKLPPLPKEDVKIVVRPHQGMPLKTISTPALAEAIVTACNNEIRGEQFLLRIKPCSNIAILSTRSQDVAQRARQISSLTVNGRAHAVNVYAATGDDAIRGVIHGLPPRTPAETIKANLPIRTQGVELIHARMIGDTKSAALTFSGPSLPRVVYYNGGELLCHPYRATVQVCKTCHAKGHRTDVCPQPDLRLCHTCGLRDPADGHPCEPKCAFAGVPTSPGIGAANDALSHRDHLKVDNTPTSPKMQHSTHAGSPLKMRSWNSPKARTANSVINRKGQHCNPLGKQAPGPSHRQPVKADPTLVHEGAPSKNGHRHYHSGNHRRRRPPLRQRHHSR</sequence>
<feature type="compositionally biased region" description="Basic residues" evidence="1">
    <location>
        <begin position="448"/>
        <end position="472"/>
    </location>
</feature>
<organism evidence="2 3">
    <name type="scientific">Rhipicephalus sanguineus</name>
    <name type="common">Brown dog tick</name>
    <name type="synonym">Ixodes sanguineus</name>
    <dbReference type="NCBI Taxonomy" id="34632"/>
    <lineage>
        <taxon>Eukaryota</taxon>
        <taxon>Metazoa</taxon>
        <taxon>Ecdysozoa</taxon>
        <taxon>Arthropoda</taxon>
        <taxon>Chelicerata</taxon>
        <taxon>Arachnida</taxon>
        <taxon>Acari</taxon>
        <taxon>Parasitiformes</taxon>
        <taxon>Ixodida</taxon>
        <taxon>Ixodoidea</taxon>
        <taxon>Ixodidae</taxon>
        <taxon>Rhipicephalinae</taxon>
        <taxon>Rhipicephalus</taxon>
        <taxon>Rhipicephalus</taxon>
    </lineage>
</organism>
<feature type="region of interest" description="Disordered" evidence="1">
    <location>
        <begin position="1"/>
        <end position="96"/>
    </location>
</feature>
<feature type="compositionally biased region" description="Polar residues" evidence="1">
    <location>
        <begin position="50"/>
        <end position="75"/>
    </location>
</feature>
<name>A0A9D4QEC0_RHISA</name>
<dbReference type="Proteomes" id="UP000821837">
    <property type="component" value="Chromosome 10"/>
</dbReference>
<evidence type="ECO:0000313" key="3">
    <source>
        <dbReference type="Proteomes" id="UP000821837"/>
    </source>
</evidence>